<evidence type="ECO:0000313" key="2">
    <source>
        <dbReference type="Proteomes" id="UP000317093"/>
    </source>
</evidence>
<dbReference type="EMBL" id="CP036279">
    <property type="protein sequence ID" value="QDU62530.1"/>
    <property type="molecule type" value="Genomic_DNA"/>
</dbReference>
<name>A0A518B6C9_9BACT</name>
<dbReference type="Proteomes" id="UP000317093">
    <property type="component" value="Chromosome"/>
</dbReference>
<organism evidence="1 2">
    <name type="scientific">Kolteria novifilia</name>
    <dbReference type="NCBI Taxonomy" id="2527975"/>
    <lineage>
        <taxon>Bacteria</taxon>
        <taxon>Pseudomonadati</taxon>
        <taxon>Planctomycetota</taxon>
        <taxon>Planctomycetia</taxon>
        <taxon>Kolteriales</taxon>
        <taxon>Kolteriaceae</taxon>
        <taxon>Kolteria</taxon>
    </lineage>
</organism>
<accession>A0A518B6C9</accession>
<gene>
    <name evidence="1" type="ORF">Pan216_33970</name>
</gene>
<sequence>MCQPDGDGALDQNGELCETLGGQSTAKKRVQTG</sequence>
<reference evidence="1 2" key="1">
    <citation type="submission" date="2019-02" db="EMBL/GenBank/DDBJ databases">
        <title>Deep-cultivation of Planctomycetes and their phenomic and genomic characterization uncovers novel biology.</title>
        <authorList>
            <person name="Wiegand S."/>
            <person name="Jogler M."/>
            <person name="Boedeker C."/>
            <person name="Pinto D."/>
            <person name="Vollmers J."/>
            <person name="Rivas-Marin E."/>
            <person name="Kohn T."/>
            <person name="Peeters S.H."/>
            <person name="Heuer A."/>
            <person name="Rast P."/>
            <person name="Oberbeckmann S."/>
            <person name="Bunk B."/>
            <person name="Jeske O."/>
            <person name="Meyerdierks A."/>
            <person name="Storesund J.E."/>
            <person name="Kallscheuer N."/>
            <person name="Luecker S."/>
            <person name="Lage O.M."/>
            <person name="Pohl T."/>
            <person name="Merkel B.J."/>
            <person name="Hornburger P."/>
            <person name="Mueller R.-W."/>
            <person name="Bruemmer F."/>
            <person name="Labrenz M."/>
            <person name="Spormann A.M."/>
            <person name="Op den Camp H."/>
            <person name="Overmann J."/>
            <person name="Amann R."/>
            <person name="Jetten M.S.M."/>
            <person name="Mascher T."/>
            <person name="Medema M.H."/>
            <person name="Devos D.P."/>
            <person name="Kaster A.-K."/>
            <person name="Ovreas L."/>
            <person name="Rohde M."/>
            <person name="Galperin M.Y."/>
            <person name="Jogler C."/>
        </authorList>
    </citation>
    <scope>NUCLEOTIDE SEQUENCE [LARGE SCALE GENOMIC DNA]</scope>
    <source>
        <strain evidence="1 2">Pan216</strain>
    </source>
</reference>
<keyword evidence="2" id="KW-1185">Reference proteome</keyword>
<dbReference type="KEGG" id="knv:Pan216_33970"/>
<dbReference type="AlphaFoldDB" id="A0A518B6C9"/>
<protein>
    <submittedName>
        <fullName evidence="1">Uncharacterized protein</fullName>
    </submittedName>
</protein>
<evidence type="ECO:0000313" key="1">
    <source>
        <dbReference type="EMBL" id="QDU62530.1"/>
    </source>
</evidence>
<proteinExistence type="predicted"/>